<sequence>MANDSSTRGYLAPLGAPPPDDDDLADILQAMVVGITGLDGALVRPRWQPRPPPVPPVDVNWCAIGITARQGDYLGAVIHDGAGEGTSTHQRHEDLEVLATFYGPAANGYASRLRDGLSIAQNREPLFLAGIAYVAPGAPVQLSDEVGALIRRRVDLPLQFRRQTDRTYAVLNLRSAQGGITEGTSTTPILVEP</sequence>
<keyword evidence="3" id="KW-1185">Reference proteome</keyword>
<comment type="caution">
    <text evidence="2">The sequence shown here is derived from an EMBL/GenBank/DDBJ whole genome shotgun (WGS) entry which is preliminary data.</text>
</comment>
<dbReference type="AlphaFoldDB" id="A0A5B2VDR8"/>
<proteinExistence type="predicted"/>
<dbReference type="InterPro" id="IPR057087">
    <property type="entry name" value="Gp12-like"/>
</dbReference>
<gene>
    <name evidence="2" type="ORF">F0L46_08305</name>
</gene>
<reference evidence="2 3" key="2">
    <citation type="submission" date="2019-09" db="EMBL/GenBank/DDBJ databases">
        <authorList>
            <person name="Jin C."/>
        </authorList>
    </citation>
    <scope>NUCLEOTIDE SEQUENCE [LARGE SCALE GENOMIC DNA]</scope>
    <source>
        <strain evidence="2 3">BN140002</strain>
    </source>
</reference>
<dbReference type="EMBL" id="VUOA01000018">
    <property type="protein sequence ID" value="KAA2237673.1"/>
    <property type="molecule type" value="Genomic_DNA"/>
</dbReference>
<dbReference type="Pfam" id="PF23961">
    <property type="entry name" value="Phage_tail_terminator_9"/>
    <property type="match status" value="1"/>
</dbReference>
<name>A0A5B2VDR8_9HYPH</name>
<accession>A0A5B2VDR8</accession>
<dbReference type="OrthoDB" id="8446915at2"/>
<dbReference type="Proteomes" id="UP000323142">
    <property type="component" value="Unassembled WGS sequence"/>
</dbReference>
<organism evidence="2 3">
    <name type="scientific">Salinarimonas soli</name>
    <dbReference type="NCBI Taxonomy" id="1638099"/>
    <lineage>
        <taxon>Bacteria</taxon>
        <taxon>Pseudomonadati</taxon>
        <taxon>Pseudomonadota</taxon>
        <taxon>Alphaproteobacteria</taxon>
        <taxon>Hyphomicrobiales</taxon>
        <taxon>Salinarimonadaceae</taxon>
        <taxon>Salinarimonas</taxon>
    </lineage>
</organism>
<evidence type="ECO:0000313" key="2">
    <source>
        <dbReference type="EMBL" id="KAA2237673.1"/>
    </source>
</evidence>
<reference evidence="2 3" key="1">
    <citation type="submission" date="2019-09" db="EMBL/GenBank/DDBJ databases">
        <title>Salinarimonas rosea gen. nov., sp. nov., a new member of the a-2 subgroup of the Proteobacteria.</title>
        <authorList>
            <person name="Liu J."/>
        </authorList>
    </citation>
    <scope>NUCLEOTIDE SEQUENCE [LARGE SCALE GENOMIC DNA]</scope>
    <source>
        <strain evidence="2 3">BN140002</strain>
    </source>
</reference>
<evidence type="ECO:0000313" key="3">
    <source>
        <dbReference type="Proteomes" id="UP000323142"/>
    </source>
</evidence>
<feature type="domain" description="Phage neck terminator protein gp12-like" evidence="1">
    <location>
        <begin position="22"/>
        <end position="182"/>
    </location>
</feature>
<dbReference type="RefSeq" id="WP_149816620.1">
    <property type="nucleotide sequence ID" value="NZ_VUOA01000018.1"/>
</dbReference>
<evidence type="ECO:0000259" key="1">
    <source>
        <dbReference type="Pfam" id="PF23961"/>
    </source>
</evidence>
<protein>
    <recommendedName>
        <fullName evidence="1">Phage neck terminator protein gp12-like domain-containing protein</fullName>
    </recommendedName>
</protein>